<feature type="transmembrane region" description="Helical" evidence="1">
    <location>
        <begin position="141"/>
        <end position="161"/>
    </location>
</feature>
<accession>A0A7G5FCX6</accession>
<dbReference type="Proteomes" id="UP000515570">
    <property type="component" value="Chromosome"/>
</dbReference>
<proteinExistence type="predicted"/>
<sequence>MATELIEEWIPDTKTAMLMNVGGIISTFGAILGFATLYSVAHPGPHTIEFSARELGFLLGSLLLILFLMVVHELLHGFALRTLGHKPKYGATMVGGVMPAFYCTAPGARLRKAGFTYVALLPGIVLVIVPAVYILAGLPLAGWLVVPAGVLLGGAIGDWFMTYKALRAPKFAQIEDMKDGLRIWR</sequence>
<keyword evidence="1" id="KW-1133">Transmembrane helix</keyword>
<feature type="transmembrane region" description="Helical" evidence="1">
    <location>
        <begin position="115"/>
        <end position="135"/>
    </location>
</feature>
<gene>
    <name evidence="2" type="ORF">HW450_08830</name>
</gene>
<keyword evidence="1" id="KW-0812">Transmembrane</keyword>
<keyword evidence="1" id="KW-0472">Membrane</keyword>
<dbReference type="AlphaFoldDB" id="A0A7G5FCX6"/>
<dbReference type="Pfam" id="PF11667">
    <property type="entry name" value="DUF3267"/>
    <property type="match status" value="1"/>
</dbReference>
<dbReference type="InterPro" id="IPR021683">
    <property type="entry name" value="DUF3267"/>
</dbReference>
<protein>
    <submittedName>
        <fullName evidence="2">DUF3267 domain-containing protein</fullName>
    </submittedName>
</protein>
<dbReference type="RefSeq" id="WP_182385276.1">
    <property type="nucleotide sequence ID" value="NZ_CP059833.1"/>
</dbReference>
<evidence type="ECO:0000256" key="1">
    <source>
        <dbReference type="SAM" id="Phobius"/>
    </source>
</evidence>
<organism evidence="2 3">
    <name type="scientific">Corynebacterium hindlerae</name>
    <dbReference type="NCBI Taxonomy" id="699041"/>
    <lineage>
        <taxon>Bacteria</taxon>
        <taxon>Bacillati</taxon>
        <taxon>Actinomycetota</taxon>
        <taxon>Actinomycetes</taxon>
        <taxon>Mycobacteriales</taxon>
        <taxon>Corynebacteriaceae</taxon>
        <taxon>Corynebacterium</taxon>
    </lineage>
</organism>
<name>A0A7G5FCX6_9CORY</name>
<evidence type="ECO:0000313" key="3">
    <source>
        <dbReference type="Proteomes" id="UP000515570"/>
    </source>
</evidence>
<feature type="transmembrane region" description="Helical" evidence="1">
    <location>
        <begin position="52"/>
        <end position="71"/>
    </location>
</feature>
<evidence type="ECO:0000313" key="2">
    <source>
        <dbReference type="EMBL" id="QMV84467.1"/>
    </source>
</evidence>
<keyword evidence="3" id="KW-1185">Reference proteome</keyword>
<feature type="transmembrane region" description="Helical" evidence="1">
    <location>
        <begin position="17"/>
        <end position="40"/>
    </location>
</feature>
<dbReference type="EMBL" id="CP059833">
    <property type="protein sequence ID" value="QMV84467.1"/>
    <property type="molecule type" value="Genomic_DNA"/>
</dbReference>
<reference evidence="2 3" key="1">
    <citation type="submission" date="2020-07" db="EMBL/GenBank/DDBJ databases">
        <title>non toxigenic Corynebacterium sp. nov from a clinical source.</title>
        <authorList>
            <person name="Bernier A.-M."/>
            <person name="Bernard K."/>
        </authorList>
    </citation>
    <scope>NUCLEOTIDE SEQUENCE [LARGE SCALE GENOMIC DNA]</scope>
    <source>
        <strain evidence="3">NML 93-0612</strain>
    </source>
</reference>